<evidence type="ECO:0000256" key="5">
    <source>
        <dbReference type="SAM" id="MobiDB-lite"/>
    </source>
</evidence>
<feature type="compositionally biased region" description="Low complexity" evidence="5">
    <location>
        <begin position="273"/>
        <end position="287"/>
    </location>
</feature>
<feature type="compositionally biased region" description="Low complexity" evidence="5">
    <location>
        <begin position="685"/>
        <end position="708"/>
    </location>
</feature>
<feature type="region of interest" description="Disordered" evidence="5">
    <location>
        <begin position="886"/>
        <end position="1005"/>
    </location>
</feature>
<dbReference type="RefSeq" id="XP_019894117.1">
    <property type="nucleotide sequence ID" value="XM_020038558.1"/>
</dbReference>
<dbReference type="EC" id="2.7.-.-" evidence="4"/>
<dbReference type="GO" id="GO:0005634">
    <property type="term" value="C:nucleus"/>
    <property type="evidence" value="ECO:0007669"/>
    <property type="project" value="TreeGrafter"/>
</dbReference>
<dbReference type="PANTHER" id="PTHR12400:SF21">
    <property type="entry name" value="KINASE"/>
    <property type="match status" value="1"/>
</dbReference>
<dbReference type="Gene3D" id="3.30.470.160">
    <property type="entry name" value="Inositol polyphosphate kinase"/>
    <property type="match status" value="2"/>
</dbReference>
<feature type="compositionally biased region" description="Acidic residues" evidence="5">
    <location>
        <begin position="936"/>
        <end position="945"/>
    </location>
</feature>
<keyword evidence="7" id="KW-1185">Reference proteome</keyword>
<reference evidence="8 9" key="2">
    <citation type="submission" date="2025-04" db="UniProtKB">
        <authorList>
            <consortium name="RefSeq"/>
        </authorList>
    </citation>
    <scope>IDENTIFICATION</scope>
    <source>
        <strain evidence="8 9">Aabys</strain>
    </source>
</reference>
<evidence type="ECO:0000256" key="2">
    <source>
        <dbReference type="ARBA" id="ARBA00022679"/>
    </source>
</evidence>
<dbReference type="Pfam" id="PF03770">
    <property type="entry name" value="IPK"/>
    <property type="match status" value="2"/>
</dbReference>
<dbReference type="KEGG" id="mde:101889145"/>
<feature type="compositionally biased region" description="Low complexity" evidence="5">
    <location>
        <begin position="969"/>
        <end position="991"/>
    </location>
</feature>
<dbReference type="eggNOG" id="KOG1620">
    <property type="taxonomic scope" value="Eukaryota"/>
</dbReference>
<dbReference type="EnsemblMetazoa" id="MDOA000322-RC">
    <property type="protein sequence ID" value="MDOA000322-PC"/>
    <property type="gene ID" value="MDOA000322"/>
</dbReference>
<feature type="region of interest" description="Disordered" evidence="5">
    <location>
        <begin position="90"/>
        <end position="124"/>
    </location>
</feature>
<reference evidence="6" key="1">
    <citation type="submission" date="2020-05" db="UniProtKB">
        <authorList>
            <consortium name="EnsemblMetazoa"/>
        </authorList>
    </citation>
    <scope>IDENTIFICATION</scope>
    <source>
        <strain evidence="6">Aabys</strain>
    </source>
</reference>
<keyword evidence="3 4" id="KW-0418">Kinase</keyword>
<feature type="region of interest" description="Disordered" evidence="5">
    <location>
        <begin position="27"/>
        <end position="67"/>
    </location>
</feature>
<feature type="region of interest" description="Disordered" evidence="5">
    <location>
        <begin position="273"/>
        <end position="308"/>
    </location>
</feature>
<feature type="compositionally biased region" description="Polar residues" evidence="5">
    <location>
        <begin position="802"/>
        <end position="816"/>
    </location>
</feature>
<dbReference type="Proteomes" id="UP001652621">
    <property type="component" value="Unplaced"/>
</dbReference>
<feature type="compositionally biased region" description="Low complexity" evidence="5">
    <location>
        <begin position="1060"/>
        <end position="1069"/>
    </location>
</feature>
<dbReference type="AlphaFoldDB" id="A0A1I8M1M3"/>
<dbReference type="GO" id="GO:0000828">
    <property type="term" value="F:inositol hexakisphosphate kinase activity"/>
    <property type="evidence" value="ECO:0007669"/>
    <property type="project" value="TreeGrafter"/>
</dbReference>
<evidence type="ECO:0000256" key="3">
    <source>
        <dbReference type="ARBA" id="ARBA00022777"/>
    </source>
</evidence>
<feature type="region of interest" description="Disordered" evidence="5">
    <location>
        <begin position="720"/>
        <end position="758"/>
    </location>
</feature>
<keyword evidence="2 4" id="KW-0808">Transferase</keyword>
<dbReference type="PANTHER" id="PTHR12400">
    <property type="entry name" value="INOSITOL POLYPHOSPHATE KINASE"/>
    <property type="match status" value="1"/>
</dbReference>
<dbReference type="InterPro" id="IPR005522">
    <property type="entry name" value="IPK"/>
</dbReference>
<dbReference type="GO" id="GO:0046854">
    <property type="term" value="P:phosphatidylinositol phosphate biosynthetic process"/>
    <property type="evidence" value="ECO:0007669"/>
    <property type="project" value="TreeGrafter"/>
</dbReference>
<feature type="compositionally biased region" description="Basic residues" evidence="5">
    <location>
        <begin position="45"/>
        <end position="54"/>
    </location>
</feature>
<dbReference type="STRING" id="7370.A0A1I8M1M3"/>
<feature type="region of interest" description="Disordered" evidence="5">
    <location>
        <begin position="573"/>
        <end position="626"/>
    </location>
</feature>
<organism evidence="6">
    <name type="scientific">Musca domestica</name>
    <name type="common">House fly</name>
    <dbReference type="NCBI Taxonomy" id="7370"/>
    <lineage>
        <taxon>Eukaryota</taxon>
        <taxon>Metazoa</taxon>
        <taxon>Ecdysozoa</taxon>
        <taxon>Arthropoda</taxon>
        <taxon>Hexapoda</taxon>
        <taxon>Insecta</taxon>
        <taxon>Pterygota</taxon>
        <taxon>Neoptera</taxon>
        <taxon>Endopterygota</taxon>
        <taxon>Diptera</taxon>
        <taxon>Brachycera</taxon>
        <taxon>Muscomorpha</taxon>
        <taxon>Muscoidea</taxon>
        <taxon>Muscidae</taxon>
        <taxon>Musca</taxon>
    </lineage>
</organism>
<dbReference type="VEuPathDB" id="VectorBase:MDOA000322"/>
<dbReference type="OrthoDB" id="2573163at2759"/>
<dbReference type="GO" id="GO:0032958">
    <property type="term" value="P:inositol phosphate biosynthetic process"/>
    <property type="evidence" value="ECO:0007669"/>
    <property type="project" value="InterPro"/>
</dbReference>
<dbReference type="RefSeq" id="XP_005188581.1">
    <property type="nucleotide sequence ID" value="XM_005188524.3"/>
</dbReference>
<feature type="compositionally biased region" description="Low complexity" evidence="5">
    <location>
        <begin position="1034"/>
        <end position="1047"/>
    </location>
</feature>
<feature type="region of interest" description="Disordered" evidence="5">
    <location>
        <begin position="144"/>
        <end position="192"/>
    </location>
</feature>
<gene>
    <name evidence="6" type="primary">101889145</name>
    <name evidence="8 9" type="synonym">LOC101889145</name>
</gene>
<dbReference type="SUPFAM" id="SSF56104">
    <property type="entry name" value="SAICAR synthase-like"/>
    <property type="match status" value="2"/>
</dbReference>
<feature type="region of interest" description="Disordered" evidence="5">
    <location>
        <begin position="791"/>
        <end position="825"/>
    </location>
</feature>
<feature type="compositionally biased region" description="Low complexity" evidence="5">
    <location>
        <begin position="144"/>
        <end position="161"/>
    </location>
</feature>
<accession>A0A1I8M1M3</accession>
<protein>
    <recommendedName>
        <fullName evidence="4">Kinase</fullName>
        <ecNumber evidence="4">2.7.-.-</ecNumber>
    </recommendedName>
</protein>
<feature type="compositionally biased region" description="Low complexity" evidence="5">
    <location>
        <begin position="907"/>
        <end position="925"/>
    </location>
</feature>
<name>A0A1I8M1M3_MUSDO</name>
<evidence type="ECO:0000256" key="4">
    <source>
        <dbReference type="RuleBase" id="RU363090"/>
    </source>
</evidence>
<dbReference type="VEuPathDB" id="VectorBase:MDOMA2_011245"/>
<feature type="region of interest" description="Disordered" evidence="5">
    <location>
        <begin position="1026"/>
        <end position="1072"/>
    </location>
</feature>
<evidence type="ECO:0000313" key="8">
    <source>
        <dbReference type="RefSeq" id="XP_005188581.1"/>
    </source>
</evidence>
<dbReference type="InterPro" id="IPR038286">
    <property type="entry name" value="IPK_sf"/>
</dbReference>
<evidence type="ECO:0000256" key="1">
    <source>
        <dbReference type="ARBA" id="ARBA00007374"/>
    </source>
</evidence>
<feature type="compositionally biased region" description="Low complexity" evidence="5">
    <location>
        <begin position="101"/>
        <end position="116"/>
    </location>
</feature>
<evidence type="ECO:0000313" key="6">
    <source>
        <dbReference type="EnsemblMetazoa" id="MDOA000322-PC"/>
    </source>
</evidence>
<evidence type="ECO:0000313" key="7">
    <source>
        <dbReference type="Proteomes" id="UP001652621"/>
    </source>
</evidence>
<feature type="compositionally biased region" description="Low complexity" evidence="5">
    <location>
        <begin position="55"/>
        <end position="65"/>
    </location>
</feature>
<feature type="region of interest" description="Disordered" evidence="5">
    <location>
        <begin position="682"/>
        <end position="708"/>
    </location>
</feature>
<comment type="similarity">
    <text evidence="1 4">Belongs to the inositol phosphokinase (IPK) family.</text>
</comment>
<feature type="compositionally biased region" description="Low complexity" evidence="5">
    <location>
        <begin position="183"/>
        <end position="192"/>
    </location>
</feature>
<sequence>MVYFLGDWGMGDSDCASYHQHVPNTIQQHQQQYHHHNELQEQQQHHHHQHHHQQQHQQQLQQQQHVGQVAPTLNQLSPLQFGSTTGSAAYLSNVTTPPPSTVTSPTISSNTTSTTTQQPQHVATSSLVTANLQQLSVSSNNLKSLAANNSSSSNNSNSNLVHPLQPRNNNQQQTQTPPPPPSQQTTQSHALASAAAALHQYLGHQRQRSESCAGLTTSSCNSVVDFIRAKHAISETLSATATSSSSVGNKNGCCTPGNFNLNGTATLATAQQSFKQPLSQQQQQPQPQHHHHQFQSQLSKDHLESEDEVALQPLSNQVGGHTRLLLLNQSTVIKPLNLRELDFYQNIPQDIQKFVPKYKGVMQATTMGGCKLEKRYSPSFREEPQRKMSASKRKRDEILRMKVHKNGNAADVIKSISQLDNSNKQYFLMLENITSQFRNPCILDLKMGTRQHGDDASAEKRSKQMAKCAASTSASLGVRLCGMQTYQVHLDQYAKRDKYWGRELNESGFKQALHDFFYNGYRLRTRVIHKIVQRLLQLRRVIEKQSSYRFYSCSLLIVYEGYEDNPMLQPMDFDDWATPSTPKKPTKKSNTFDYHPDNSIDDDDDDIEDEVDHDEEEEGHEGGDELELHDTDEDLHLVAADSGNASATNSSTGGEQCCYDADASNDSTTTNDMNLRTRIKHLHNSSRASPSTPVSSSVTGSGSSTATTAVATAASRAFDKHNLSSSSDEHEEDNHNNTLMMNDSDSRSMPPPPPLAGSNVGLCKSSELIRPSASSTPNTPAPFIPISEETVFLDPEPPMPSIATSSPHSGDSWMNYSSNSSDDFSGLSEQIKAVTSGRQTGNNSSDEASSDYDSSIISQTEVMLKRYKSQQDAFEAAAAAAAAVNTPPLTPKPVMRKKHKNSPLACNTVNASPASSTTSSLKSVKGGVKRLRCKDDDDDDDDDNDVAYKDDASGVQMEETIVNKSSQAKKSTNNSKIVSSSSTPVSIMNSPAKTTTQQIPASAMEHAQIKSSLGQAMMDTTAVNATPTASASDTNSMTSTPATTPTGPSLPPPLHHNHGQKQQQPPQSQRDVPIKQLPKKSTHRKFLQHVSKSLDIDTPPAACDDMHCVVDVRLIDFAHTAFVPRNGSALFPTPPTTIHHGPDSGFLTGLDSLNRLLTEILNEEVMC</sequence>
<evidence type="ECO:0000313" key="9">
    <source>
        <dbReference type="RefSeq" id="XP_019894117.1"/>
    </source>
</evidence>
<feature type="compositionally biased region" description="Acidic residues" evidence="5">
    <location>
        <begin position="599"/>
        <end position="619"/>
    </location>
</feature>
<proteinExistence type="inferred from homology"/>
<dbReference type="GO" id="GO:0005737">
    <property type="term" value="C:cytoplasm"/>
    <property type="evidence" value="ECO:0007669"/>
    <property type="project" value="TreeGrafter"/>
</dbReference>